<dbReference type="AlphaFoldDB" id="A0A382VBS0"/>
<evidence type="ECO:0000313" key="2">
    <source>
        <dbReference type="EMBL" id="SVD43982.1"/>
    </source>
</evidence>
<protein>
    <recommendedName>
        <fullName evidence="1">Creatinase N-terminal domain-containing protein</fullName>
    </recommendedName>
</protein>
<dbReference type="EMBL" id="UINC01150766">
    <property type="protein sequence ID" value="SVD43982.1"/>
    <property type="molecule type" value="Genomic_DNA"/>
</dbReference>
<proteinExistence type="predicted"/>
<evidence type="ECO:0000259" key="1">
    <source>
        <dbReference type="Pfam" id="PF01321"/>
    </source>
</evidence>
<feature type="non-terminal residue" evidence="2">
    <location>
        <position position="90"/>
    </location>
</feature>
<dbReference type="InterPro" id="IPR000587">
    <property type="entry name" value="Creatinase_N"/>
</dbReference>
<dbReference type="SUPFAM" id="SSF53092">
    <property type="entry name" value="Creatinase/prolidase N-terminal domain"/>
    <property type="match status" value="1"/>
</dbReference>
<dbReference type="Pfam" id="PF01321">
    <property type="entry name" value="Creatinase_N"/>
    <property type="match status" value="1"/>
</dbReference>
<accession>A0A382VBS0</accession>
<name>A0A382VBS0_9ZZZZ</name>
<reference evidence="2" key="1">
    <citation type="submission" date="2018-05" db="EMBL/GenBank/DDBJ databases">
        <authorList>
            <person name="Lanie J.A."/>
            <person name="Ng W.-L."/>
            <person name="Kazmierczak K.M."/>
            <person name="Andrzejewski T.M."/>
            <person name="Davidsen T.M."/>
            <person name="Wayne K.J."/>
            <person name="Tettelin H."/>
            <person name="Glass J.I."/>
            <person name="Rusch D."/>
            <person name="Podicherti R."/>
            <person name="Tsui H.-C.T."/>
            <person name="Winkler M.E."/>
        </authorList>
    </citation>
    <scope>NUCLEOTIDE SEQUENCE</scope>
</reference>
<sequence length="90" mass="10027">MLAERRLDALLLCTEPEVRYFTGFDTPFWQSPTRPWFVVVPLEGPPIAVIPGIGAPAMGETWIRDIRTWPAPRPDNDGVSLLASTLHEVA</sequence>
<feature type="domain" description="Creatinase N-terminal" evidence="1">
    <location>
        <begin position="2"/>
        <end position="86"/>
    </location>
</feature>
<dbReference type="InterPro" id="IPR029149">
    <property type="entry name" value="Creatin/AminoP/Spt16_N"/>
</dbReference>
<dbReference type="Gene3D" id="3.40.350.10">
    <property type="entry name" value="Creatinase/prolidase N-terminal domain"/>
    <property type="match status" value="1"/>
</dbReference>
<gene>
    <name evidence="2" type="ORF">METZ01_LOCUS396836</name>
</gene>
<organism evidence="2">
    <name type="scientific">marine metagenome</name>
    <dbReference type="NCBI Taxonomy" id="408172"/>
    <lineage>
        <taxon>unclassified sequences</taxon>
        <taxon>metagenomes</taxon>
        <taxon>ecological metagenomes</taxon>
    </lineage>
</organism>